<sequence>LFLIHRSVNQESSDYTGEMEFRDAKRFKQSESSSDENSDDENGIGKISLLDFPNEILFRIFAHFDLASRRKMRINKRLEEIEMATEYRYKELEINVDGSGVTFKCDGSEMKMHHFEIKEEFERLGKNTHFDNVVYRSIAPVDQDTAWKTKFLKATKIEFDFMALMAEDLPYMVKNKEKIIVVKESSISEDGLYWLYKRMSEDKLDVKFVRIESDDCETKWEFRRKINNLDYEEEDYFDYNEDVIEIREGNVRVVINGIIAGRRNRDGPCFISFEIVDEVEERNRKEEEEED</sequence>
<feature type="non-terminal residue" evidence="1">
    <location>
        <position position="291"/>
    </location>
</feature>
<evidence type="ECO:0000313" key="2">
    <source>
        <dbReference type="Proteomes" id="UP001432322"/>
    </source>
</evidence>
<evidence type="ECO:0008006" key="3">
    <source>
        <dbReference type="Google" id="ProtNLM"/>
    </source>
</evidence>
<evidence type="ECO:0000313" key="1">
    <source>
        <dbReference type="EMBL" id="GMT14147.1"/>
    </source>
</evidence>
<name>A0AAV5V5R1_9BILA</name>
<organism evidence="1 2">
    <name type="scientific">Pristionchus fissidentatus</name>
    <dbReference type="NCBI Taxonomy" id="1538716"/>
    <lineage>
        <taxon>Eukaryota</taxon>
        <taxon>Metazoa</taxon>
        <taxon>Ecdysozoa</taxon>
        <taxon>Nematoda</taxon>
        <taxon>Chromadorea</taxon>
        <taxon>Rhabditida</taxon>
        <taxon>Rhabditina</taxon>
        <taxon>Diplogasteromorpha</taxon>
        <taxon>Diplogasteroidea</taxon>
        <taxon>Neodiplogasteridae</taxon>
        <taxon>Pristionchus</taxon>
    </lineage>
</organism>
<accession>A0AAV5V5R1</accession>
<dbReference type="EMBL" id="BTSY01000002">
    <property type="protein sequence ID" value="GMT14147.1"/>
    <property type="molecule type" value="Genomic_DNA"/>
</dbReference>
<proteinExistence type="predicted"/>
<dbReference type="AlphaFoldDB" id="A0AAV5V5R1"/>
<keyword evidence="2" id="KW-1185">Reference proteome</keyword>
<comment type="caution">
    <text evidence="1">The sequence shown here is derived from an EMBL/GenBank/DDBJ whole genome shotgun (WGS) entry which is preliminary data.</text>
</comment>
<gene>
    <name evidence="1" type="ORF">PFISCL1PPCAC_5444</name>
</gene>
<dbReference type="Proteomes" id="UP001432322">
    <property type="component" value="Unassembled WGS sequence"/>
</dbReference>
<reference evidence="1" key="1">
    <citation type="submission" date="2023-10" db="EMBL/GenBank/DDBJ databases">
        <title>Genome assembly of Pristionchus species.</title>
        <authorList>
            <person name="Yoshida K."/>
            <person name="Sommer R.J."/>
        </authorList>
    </citation>
    <scope>NUCLEOTIDE SEQUENCE</scope>
    <source>
        <strain evidence="1">RS5133</strain>
    </source>
</reference>
<feature type="non-terminal residue" evidence="1">
    <location>
        <position position="1"/>
    </location>
</feature>
<protein>
    <recommendedName>
        <fullName evidence="3">F-box domain-containing protein</fullName>
    </recommendedName>
</protein>